<dbReference type="KEGG" id="pmt:PMT_1571"/>
<evidence type="ECO:0000313" key="2">
    <source>
        <dbReference type="EMBL" id="CAE21746.1"/>
    </source>
</evidence>
<feature type="transmembrane region" description="Helical" evidence="1">
    <location>
        <begin position="49"/>
        <end position="70"/>
    </location>
</feature>
<reference evidence="2 3" key="1">
    <citation type="journal article" date="2003" name="Nature">
        <title>Genome divergence in two Prochlorococcus ecotypes reflects oceanic niche differentiation.</title>
        <authorList>
            <person name="Rocap G."/>
            <person name="Larimer F.W."/>
            <person name="Lamerdin J.E."/>
            <person name="Malfatti S."/>
            <person name="Chain P."/>
            <person name="Ahlgren N.A."/>
            <person name="Arellano A."/>
            <person name="Coleman M."/>
            <person name="Hauser L."/>
            <person name="Hess W.R."/>
            <person name="Johnson Z.I."/>
            <person name="Land M.L."/>
            <person name="Lindell D."/>
            <person name="Post A.F."/>
            <person name="Regala W."/>
            <person name="Shah M."/>
            <person name="Shaw S.L."/>
            <person name="Steglich C."/>
            <person name="Sullivan M.B."/>
            <person name="Ting C.S."/>
            <person name="Tolonen A."/>
            <person name="Webb E.A."/>
            <person name="Zinser E.R."/>
            <person name="Chisholm S.W."/>
        </authorList>
    </citation>
    <scope>NUCLEOTIDE SEQUENCE [LARGE SCALE GENOMIC DNA]</scope>
    <source>
        <strain evidence="3">MIT 9313</strain>
    </source>
</reference>
<evidence type="ECO:0000256" key="1">
    <source>
        <dbReference type="SAM" id="Phobius"/>
    </source>
</evidence>
<proteinExistence type="predicted"/>
<feature type="transmembrane region" description="Helical" evidence="1">
    <location>
        <begin position="24"/>
        <end position="43"/>
    </location>
</feature>
<keyword evidence="1" id="KW-1133">Transmembrane helix</keyword>
<dbReference type="AlphaFoldDB" id="Q7V5I9"/>
<keyword evidence="1" id="KW-0472">Membrane</keyword>
<evidence type="ECO:0000313" key="3">
    <source>
        <dbReference type="Proteomes" id="UP000001423"/>
    </source>
</evidence>
<gene>
    <name evidence="2" type="ordered locus">PMT_1571</name>
</gene>
<dbReference type="EMBL" id="BX548175">
    <property type="protein sequence ID" value="CAE21746.1"/>
    <property type="molecule type" value="Genomic_DNA"/>
</dbReference>
<accession>Q7V5I9</accession>
<name>Q7V5I9_PROMM</name>
<keyword evidence="3" id="KW-1185">Reference proteome</keyword>
<keyword evidence="1" id="KW-0812">Transmembrane</keyword>
<organism evidence="2 3">
    <name type="scientific">Prochlorococcus marinus (strain MIT 9313)</name>
    <dbReference type="NCBI Taxonomy" id="74547"/>
    <lineage>
        <taxon>Bacteria</taxon>
        <taxon>Bacillati</taxon>
        <taxon>Cyanobacteriota</taxon>
        <taxon>Cyanophyceae</taxon>
        <taxon>Synechococcales</taxon>
        <taxon>Prochlorococcaceae</taxon>
        <taxon>Prochlorococcus</taxon>
    </lineage>
</organism>
<dbReference type="Proteomes" id="UP000001423">
    <property type="component" value="Chromosome"/>
</dbReference>
<dbReference type="HOGENOM" id="CLU_2510039_0_0_3"/>
<sequence>MNKHDLMLVSEFEQMMRNPVKPKAITFLTVSVSIIALGVLIILRPSDSLNLITAALCGGLIGSAVERGVYLHIFRLNRRISSLKN</sequence>
<protein>
    <submittedName>
        <fullName evidence="2">Uncharacterized protein</fullName>
    </submittedName>
</protein>